<dbReference type="Proteomes" id="UP000231358">
    <property type="component" value="Unassembled WGS sequence"/>
</dbReference>
<reference evidence="1" key="2">
    <citation type="submission" date="2019-04" db="EMBL/GenBank/DDBJ databases">
        <title>Friends and foes A comparative genomics study of 23 Aspergillus species from section Flavi.</title>
        <authorList>
            <consortium name="DOE Joint Genome Institute"/>
            <person name="Kjaerbolling I."/>
            <person name="Vesth T."/>
            <person name="Frisvad J.C."/>
            <person name="Nybo J.L."/>
            <person name="Theobald S."/>
            <person name="Kildgaard S."/>
            <person name="Isbrandt T."/>
            <person name="Kuo A."/>
            <person name="Sato A."/>
            <person name="Lyhne E.K."/>
            <person name="Kogle M.E."/>
            <person name="Wiebenga A."/>
            <person name="Kun R.S."/>
            <person name="Lubbers R.J."/>
            <person name="Makela M.R."/>
            <person name="Barry K."/>
            <person name="Chovatia M."/>
            <person name="Clum A."/>
            <person name="Daum C."/>
            <person name="Haridas S."/>
            <person name="He G."/>
            <person name="LaButti K."/>
            <person name="Lipzen A."/>
            <person name="Mondo S."/>
            <person name="Riley R."/>
            <person name="Salamov A."/>
            <person name="Simmons B.A."/>
            <person name="Magnuson J.K."/>
            <person name="Henrissat B."/>
            <person name="Mortensen U.H."/>
            <person name="Larsen T.O."/>
            <person name="Devries R.P."/>
            <person name="Grigoriev I.V."/>
            <person name="Machida M."/>
            <person name="Baker S.E."/>
            <person name="Andersen M.R."/>
        </authorList>
    </citation>
    <scope>NUCLEOTIDE SEQUENCE</scope>
    <source>
        <strain evidence="1">CBS 117612</strain>
    </source>
</reference>
<proteinExistence type="predicted"/>
<dbReference type="AlphaFoldDB" id="A0A2G7G6B8"/>
<evidence type="ECO:0000313" key="1">
    <source>
        <dbReference type="EMBL" id="KAE8342746.1"/>
    </source>
</evidence>
<name>A0A2G7G6B8_9EURO</name>
<gene>
    <name evidence="2" type="ORF">AARAC_004628</name>
    <name evidence="1" type="ORF">BDV24DRAFT_162277</name>
</gene>
<dbReference type="STRING" id="656916.A0A2G7G6B8"/>
<reference evidence="2 3" key="1">
    <citation type="submission" date="2017-05" db="EMBL/GenBank/DDBJ databases">
        <title>Genome sequence for an aflatoxigenic pathogen of Argentinian peanut, Aspergillus arachidicola.</title>
        <authorList>
            <person name="Moore G."/>
            <person name="Beltz S.B."/>
            <person name="Mack B.M."/>
        </authorList>
    </citation>
    <scope>NUCLEOTIDE SEQUENCE [LARGE SCALE GENOMIC DNA]</scope>
    <source>
        <strain evidence="2 3">CBS 117610</strain>
    </source>
</reference>
<keyword evidence="3" id="KW-1185">Reference proteome</keyword>
<dbReference type="Proteomes" id="UP000325558">
    <property type="component" value="Unassembled WGS sequence"/>
</dbReference>
<dbReference type="EMBL" id="ML737133">
    <property type="protein sequence ID" value="KAE8342746.1"/>
    <property type="molecule type" value="Genomic_DNA"/>
</dbReference>
<accession>A0A2G7G6B8</accession>
<organism evidence="2 3">
    <name type="scientific">Aspergillus arachidicola</name>
    <dbReference type="NCBI Taxonomy" id="656916"/>
    <lineage>
        <taxon>Eukaryota</taxon>
        <taxon>Fungi</taxon>
        <taxon>Dikarya</taxon>
        <taxon>Ascomycota</taxon>
        <taxon>Pezizomycotina</taxon>
        <taxon>Eurotiomycetes</taxon>
        <taxon>Eurotiomycetidae</taxon>
        <taxon>Eurotiales</taxon>
        <taxon>Aspergillaceae</taxon>
        <taxon>Aspergillus</taxon>
        <taxon>Aspergillus subgen. Circumdati</taxon>
    </lineage>
</organism>
<dbReference type="OrthoDB" id="10003767at2759"/>
<protein>
    <submittedName>
        <fullName evidence="2">Uncharacterized protein</fullName>
    </submittedName>
</protein>
<evidence type="ECO:0000313" key="3">
    <source>
        <dbReference type="Proteomes" id="UP000231358"/>
    </source>
</evidence>
<evidence type="ECO:0000313" key="2">
    <source>
        <dbReference type="EMBL" id="PIG88390.1"/>
    </source>
</evidence>
<dbReference type="EMBL" id="NEXV01000105">
    <property type="protein sequence ID" value="PIG88390.1"/>
    <property type="molecule type" value="Genomic_DNA"/>
</dbReference>
<sequence>MEFRETPSFDMMLFAQNILVDGEALYQSPMLELEKEWSGLPGVGAAGSPPVPFQFSDDEANSIEEDACGAIRAMELMRDLKQSVGELWPEKGIVPPGQYDQVKALLDQSKVETIVRLAHSEAERIAWEEAWPYRH</sequence>